<dbReference type="EMBL" id="PHIG01000044">
    <property type="protein sequence ID" value="PJK28470.1"/>
    <property type="molecule type" value="Genomic_DNA"/>
</dbReference>
<comment type="similarity">
    <text evidence="1">Belongs to the enoyl-CoA hydratase/isomerase family.</text>
</comment>
<dbReference type="PANTHER" id="PTHR43684:SF4">
    <property type="entry name" value="ENOYL-COA HYDRATASE_ISOMERASE FAMILY PROTEIN (AFU_ORTHOLOGUE AFUA_1G01890)"/>
    <property type="match status" value="1"/>
</dbReference>
<protein>
    <submittedName>
        <fullName evidence="2">Enoyl-CoA hydratase</fullName>
    </submittedName>
</protein>
<evidence type="ECO:0000256" key="1">
    <source>
        <dbReference type="ARBA" id="ARBA00005254"/>
    </source>
</evidence>
<organism evidence="2 3">
    <name type="scientific">Minwuia thermotolerans</name>
    <dbReference type="NCBI Taxonomy" id="2056226"/>
    <lineage>
        <taxon>Bacteria</taxon>
        <taxon>Pseudomonadati</taxon>
        <taxon>Pseudomonadota</taxon>
        <taxon>Alphaproteobacteria</taxon>
        <taxon>Minwuiales</taxon>
        <taxon>Minwuiaceae</taxon>
        <taxon>Minwuia</taxon>
    </lineage>
</organism>
<dbReference type="GO" id="GO:0003824">
    <property type="term" value="F:catalytic activity"/>
    <property type="evidence" value="ECO:0007669"/>
    <property type="project" value="UniProtKB-ARBA"/>
</dbReference>
<dbReference type="InterPro" id="IPR029045">
    <property type="entry name" value="ClpP/crotonase-like_dom_sf"/>
</dbReference>
<evidence type="ECO:0000313" key="2">
    <source>
        <dbReference type="EMBL" id="PJK28470.1"/>
    </source>
</evidence>
<dbReference type="SUPFAM" id="SSF52096">
    <property type="entry name" value="ClpP/crotonase"/>
    <property type="match status" value="1"/>
</dbReference>
<dbReference type="InterPro" id="IPR001753">
    <property type="entry name" value="Enoyl-CoA_hydra/iso"/>
</dbReference>
<dbReference type="Gene3D" id="3.90.226.10">
    <property type="entry name" value="2-enoyl-CoA Hydratase, Chain A, domain 1"/>
    <property type="match status" value="1"/>
</dbReference>
<keyword evidence="3" id="KW-1185">Reference proteome</keyword>
<dbReference type="OrthoDB" id="9777711at2"/>
<dbReference type="Proteomes" id="UP000229498">
    <property type="component" value="Unassembled WGS sequence"/>
</dbReference>
<dbReference type="CDD" id="cd06558">
    <property type="entry name" value="crotonase-like"/>
    <property type="match status" value="1"/>
</dbReference>
<reference evidence="2 3" key="1">
    <citation type="submission" date="2017-11" db="EMBL/GenBank/DDBJ databases">
        <title>Draft genome sequence of Rhizobiales bacterium SY3-13.</title>
        <authorList>
            <person name="Sun C."/>
        </authorList>
    </citation>
    <scope>NUCLEOTIDE SEQUENCE [LARGE SCALE GENOMIC DNA]</scope>
    <source>
        <strain evidence="2 3">SY3-13</strain>
    </source>
</reference>
<comment type="caution">
    <text evidence="2">The sequence shown here is derived from an EMBL/GenBank/DDBJ whole genome shotgun (WGS) entry which is preliminary data.</text>
</comment>
<dbReference type="Pfam" id="PF00378">
    <property type="entry name" value="ECH_1"/>
    <property type="match status" value="2"/>
</dbReference>
<dbReference type="PANTHER" id="PTHR43684">
    <property type="match status" value="1"/>
</dbReference>
<proteinExistence type="inferred from homology"/>
<sequence length="279" mass="30450">MAFAEILYQKDGPVLTVTLNRPDALNAWTRQMEAEVREAMIEASKDDGVRAIVLTGAGRGFCAGADMNLLGDIQDESSAMRGRLQSVSAVDNAIPGGLNPGRDYSMRYAYFPTVPKPILAAVNGPCAGLGMIMALYCDMRFAARSAVFTTAFSRRGLIAEHGISWMLPALVGHANALDLLLSARKVTSEEARQMGLVNRVIEDERFIDETRAYAEELATMVSPRSIRVMKQQVYQALHQSLESAILTANSEMPASFDSADFKEGVAHFVEKRAPNFPGR</sequence>
<dbReference type="NCBIfam" id="NF004857">
    <property type="entry name" value="PRK06210.1"/>
    <property type="match status" value="1"/>
</dbReference>
<dbReference type="AlphaFoldDB" id="A0A2M9FYE0"/>
<evidence type="ECO:0000313" key="3">
    <source>
        <dbReference type="Proteomes" id="UP000229498"/>
    </source>
</evidence>
<dbReference type="RefSeq" id="WP_109795715.1">
    <property type="nucleotide sequence ID" value="NZ_PHIG01000044.1"/>
</dbReference>
<accession>A0A2M9FYE0</accession>
<name>A0A2M9FYE0_9PROT</name>
<dbReference type="InterPro" id="IPR051053">
    <property type="entry name" value="ECH/Chromodomain_protein"/>
</dbReference>
<gene>
    <name evidence="2" type="ORF">CVT23_17385</name>
</gene>